<dbReference type="InterPro" id="IPR013543">
    <property type="entry name" value="Ca/CaM-dep_prot_kinase-assoc"/>
</dbReference>
<accession>A0AAJ7UE37</accession>
<dbReference type="KEGG" id="pmrn:116956867"/>
<feature type="domain" description="Calcium/calmodulin-dependent protein kinase II association-domain" evidence="1">
    <location>
        <begin position="113"/>
        <end position="241"/>
    </location>
</feature>
<organism evidence="2 3">
    <name type="scientific">Petromyzon marinus</name>
    <name type="common">Sea lamprey</name>
    <dbReference type="NCBI Taxonomy" id="7757"/>
    <lineage>
        <taxon>Eukaryota</taxon>
        <taxon>Metazoa</taxon>
        <taxon>Chordata</taxon>
        <taxon>Craniata</taxon>
        <taxon>Vertebrata</taxon>
        <taxon>Cyclostomata</taxon>
        <taxon>Hyperoartia</taxon>
        <taxon>Petromyzontiformes</taxon>
        <taxon>Petromyzontidae</taxon>
        <taxon>Petromyzon</taxon>
    </lineage>
</organism>
<evidence type="ECO:0000313" key="2">
    <source>
        <dbReference type="Proteomes" id="UP001318040"/>
    </source>
</evidence>
<dbReference type="Gene3D" id="3.10.450.50">
    <property type="match status" value="1"/>
</dbReference>
<dbReference type="SUPFAM" id="SSF54427">
    <property type="entry name" value="NTF2-like"/>
    <property type="match status" value="1"/>
</dbReference>
<dbReference type="RefSeq" id="XP_032834609.1">
    <property type="nucleotide sequence ID" value="XM_032978718.1"/>
</dbReference>
<evidence type="ECO:0000259" key="1">
    <source>
        <dbReference type="Pfam" id="PF08332"/>
    </source>
</evidence>
<sequence>MALSVDTAETATSAGAILTTTLATRNLSVATMNRKTDGVKKRKSTSVMQLVGSSDISTTGEDADVRVMKRSKTIIGLWNPMGGASQTPANQTAATAVALPSPPASKAEDTNSRKMEVVKVTEELIEAINNGDFEAYRRMCDPCVTSFEPEALGNLVEGVEFYRFFFENVVDSARPARTTLLLHPRVHLLGDDAACVALVSLAQGPAGMSDVPRPSRVEETLLWGRSHDHGRWLLLHAHRSRLAANRM</sequence>
<gene>
    <name evidence="3" type="primary">LOC116956867</name>
</gene>
<keyword evidence="2" id="KW-1185">Reference proteome</keyword>
<dbReference type="GO" id="GO:0004683">
    <property type="term" value="F:calcium/calmodulin-dependent protein kinase activity"/>
    <property type="evidence" value="ECO:0007669"/>
    <property type="project" value="InterPro"/>
</dbReference>
<protein>
    <submittedName>
        <fullName evidence="3">Calcium/calmodulin-dependent protein kinase type II subunit delta-like isoform X1</fullName>
    </submittedName>
</protein>
<dbReference type="InterPro" id="IPR032710">
    <property type="entry name" value="NTF2-like_dom_sf"/>
</dbReference>
<reference evidence="3" key="1">
    <citation type="submission" date="2025-08" db="UniProtKB">
        <authorList>
            <consortium name="RefSeq"/>
        </authorList>
    </citation>
    <scope>IDENTIFICATION</scope>
    <source>
        <tissue evidence="3">Sperm</tissue>
    </source>
</reference>
<proteinExistence type="predicted"/>
<dbReference type="AlphaFoldDB" id="A0AAJ7UE37"/>
<evidence type="ECO:0000313" key="3">
    <source>
        <dbReference type="RefSeq" id="XP_032834609.1"/>
    </source>
</evidence>
<dbReference type="Proteomes" id="UP001318040">
    <property type="component" value="Chromosome 68"/>
</dbReference>
<dbReference type="Pfam" id="PF08332">
    <property type="entry name" value="CaMKII_AD"/>
    <property type="match status" value="1"/>
</dbReference>
<dbReference type="GO" id="GO:0005516">
    <property type="term" value="F:calmodulin binding"/>
    <property type="evidence" value="ECO:0007669"/>
    <property type="project" value="InterPro"/>
</dbReference>
<name>A0AAJ7UE37_PETMA</name>